<feature type="transmembrane region" description="Helical" evidence="5">
    <location>
        <begin position="167"/>
        <end position="185"/>
    </location>
</feature>
<dbReference type="PANTHER" id="PTHR35529:SF1">
    <property type="entry name" value="MANGANESE EFFLUX PUMP MNTP-RELATED"/>
    <property type="match status" value="1"/>
</dbReference>
<gene>
    <name evidence="6" type="ORF">EL26_22780</name>
</gene>
<keyword evidence="4 5" id="KW-0472">Membrane</keyword>
<feature type="transmembrane region" description="Helical" evidence="5">
    <location>
        <begin position="12"/>
        <end position="33"/>
    </location>
</feature>
<feature type="transmembrane region" description="Helical" evidence="5">
    <location>
        <begin position="136"/>
        <end position="155"/>
    </location>
</feature>
<dbReference type="eggNOG" id="COG1971">
    <property type="taxonomic scope" value="Bacteria"/>
</dbReference>
<dbReference type="Pfam" id="PF02659">
    <property type="entry name" value="Mntp"/>
    <property type="match status" value="1"/>
</dbReference>
<keyword evidence="1" id="KW-1003">Cell membrane</keyword>
<evidence type="ECO:0000313" key="7">
    <source>
        <dbReference type="Proteomes" id="UP000027931"/>
    </source>
</evidence>
<dbReference type="AlphaFoldDB" id="A0A074LFP6"/>
<protein>
    <recommendedName>
        <fullName evidence="8">Manganese efflux pump MntP</fullName>
    </recommendedName>
</protein>
<feature type="transmembrane region" description="Helical" evidence="5">
    <location>
        <begin position="45"/>
        <end position="68"/>
    </location>
</feature>
<reference evidence="6 7" key="1">
    <citation type="journal article" date="2013" name="Int. J. Syst. Evol. Microbiol.">
        <title>Tumebacillus flagellatus sp. nov., an alpha-amylase/pullulanase-producing bacterium isolated from cassava wastewater.</title>
        <authorList>
            <person name="Wang Q."/>
            <person name="Xie N."/>
            <person name="Qin Y."/>
            <person name="Shen N."/>
            <person name="Zhu J."/>
            <person name="Mi H."/>
            <person name="Huang R."/>
        </authorList>
    </citation>
    <scope>NUCLEOTIDE SEQUENCE [LARGE SCALE GENOMIC DNA]</scope>
    <source>
        <strain evidence="6 7">GST4</strain>
    </source>
</reference>
<proteinExistence type="predicted"/>
<keyword evidence="3 5" id="KW-1133">Transmembrane helix</keyword>
<evidence type="ECO:0000256" key="3">
    <source>
        <dbReference type="ARBA" id="ARBA00022989"/>
    </source>
</evidence>
<organism evidence="6 7">
    <name type="scientific">Tumebacillus flagellatus</name>
    <dbReference type="NCBI Taxonomy" id="1157490"/>
    <lineage>
        <taxon>Bacteria</taxon>
        <taxon>Bacillati</taxon>
        <taxon>Bacillota</taxon>
        <taxon>Bacilli</taxon>
        <taxon>Bacillales</taxon>
        <taxon>Alicyclobacillaceae</taxon>
        <taxon>Tumebacillus</taxon>
    </lineage>
</organism>
<accession>A0A074LFP6</accession>
<dbReference type="PANTHER" id="PTHR35529">
    <property type="entry name" value="MANGANESE EFFLUX PUMP MNTP-RELATED"/>
    <property type="match status" value="1"/>
</dbReference>
<evidence type="ECO:0000256" key="1">
    <source>
        <dbReference type="ARBA" id="ARBA00022475"/>
    </source>
</evidence>
<dbReference type="STRING" id="1157490.EL26_22780"/>
<name>A0A074LFP6_9BACL</name>
<evidence type="ECO:0000256" key="2">
    <source>
        <dbReference type="ARBA" id="ARBA00022692"/>
    </source>
</evidence>
<dbReference type="Proteomes" id="UP000027931">
    <property type="component" value="Unassembled WGS sequence"/>
</dbReference>
<keyword evidence="2 5" id="KW-0812">Transmembrane</keyword>
<dbReference type="InterPro" id="IPR003810">
    <property type="entry name" value="Mntp/YtaF"/>
</dbReference>
<comment type="caution">
    <text evidence="6">The sequence shown here is derived from an EMBL/GenBank/DDBJ whole genome shotgun (WGS) entry which is preliminary data.</text>
</comment>
<dbReference type="EMBL" id="JMIR01000048">
    <property type="protein sequence ID" value="KEO81066.1"/>
    <property type="molecule type" value="Genomic_DNA"/>
</dbReference>
<evidence type="ECO:0000313" key="6">
    <source>
        <dbReference type="EMBL" id="KEO81066.1"/>
    </source>
</evidence>
<keyword evidence="7" id="KW-1185">Reference proteome</keyword>
<sequence length="186" mass="20126">MHTFLYEHKELLELLLLAGTLGIDVFFVGATLGTGKLHIRTFKSFLFYVGLFHFLFSIVGILLGAYLHKLIGDLSELIGGLVIFTTGGYLWFGAWEKKKNQGSPTRHSPSMSMLAFGASLECLSIGLGVALHLHYILVIALVFTVAAVLASYIGFWSGRKMGGNAASAELIGAGCLTIVGLVFLLW</sequence>
<evidence type="ECO:0008006" key="8">
    <source>
        <dbReference type="Google" id="ProtNLM"/>
    </source>
</evidence>
<evidence type="ECO:0000256" key="4">
    <source>
        <dbReference type="ARBA" id="ARBA00023136"/>
    </source>
</evidence>
<feature type="transmembrane region" description="Helical" evidence="5">
    <location>
        <begin position="74"/>
        <end position="92"/>
    </location>
</feature>
<feature type="transmembrane region" description="Helical" evidence="5">
    <location>
        <begin position="113"/>
        <end position="130"/>
    </location>
</feature>
<dbReference type="RefSeq" id="WP_038094249.1">
    <property type="nucleotide sequence ID" value="NZ_JMIR01000048.1"/>
</dbReference>
<evidence type="ECO:0000256" key="5">
    <source>
        <dbReference type="SAM" id="Phobius"/>
    </source>
</evidence>